<reference evidence="3 4" key="1">
    <citation type="journal article" date="2019" name="Nat. Med.">
        <title>A library of human gut bacterial isolates paired with longitudinal multiomics data enables mechanistic microbiome research.</title>
        <authorList>
            <person name="Poyet M."/>
            <person name="Groussin M."/>
            <person name="Gibbons S.M."/>
            <person name="Avila-Pacheco J."/>
            <person name="Jiang X."/>
            <person name="Kearney S.M."/>
            <person name="Perrotta A.R."/>
            <person name="Berdy B."/>
            <person name="Zhao S."/>
            <person name="Lieberman T.D."/>
            <person name="Swanson P.K."/>
            <person name="Smith M."/>
            <person name="Roesemann S."/>
            <person name="Alexander J.E."/>
            <person name="Rich S.A."/>
            <person name="Livny J."/>
            <person name="Vlamakis H."/>
            <person name="Clish C."/>
            <person name="Bullock K."/>
            <person name="Deik A."/>
            <person name="Scott J."/>
            <person name="Pierce K.A."/>
            <person name="Xavier R.J."/>
            <person name="Alm E.J."/>
        </authorList>
    </citation>
    <scope>NUCLEOTIDE SEQUENCE [LARGE SCALE GENOMIC DNA]</scope>
    <source>
        <strain evidence="3 4">BIOML-A198</strain>
    </source>
</reference>
<dbReference type="SUPFAM" id="SSF55811">
    <property type="entry name" value="Nudix"/>
    <property type="match status" value="1"/>
</dbReference>
<dbReference type="EMBL" id="WMQE01000018">
    <property type="protein sequence ID" value="MTK21532.1"/>
    <property type="molecule type" value="Genomic_DNA"/>
</dbReference>
<dbReference type="AlphaFoldDB" id="A0A173SER2"/>
<dbReference type="InterPro" id="IPR000086">
    <property type="entry name" value="NUDIX_hydrolase_dom"/>
</dbReference>
<gene>
    <name evidence="3" type="ORF">GMA92_08870</name>
</gene>
<comment type="caution">
    <text evidence="3">The sequence shown here is derived from an EMBL/GenBank/DDBJ whole genome shotgun (WGS) entry which is preliminary data.</text>
</comment>
<dbReference type="GeneID" id="60058623"/>
<sequence length="151" mass="17454">MRVVHSLLVQDDQILLLFKPSRQKWFLPGGKAEFGENIIQTGLREFYEETGLQLKHAKLGAITTVVVEEELEKKEWMLYTVKATDSTGELIEENREGSLAWHSLKEVDELPMFEGDRFIIKKLLESDLPIVSTQIYTPTYELIELIQNTDE</sequence>
<dbReference type="PANTHER" id="PTHR43046">
    <property type="entry name" value="GDP-MANNOSE MANNOSYL HYDROLASE"/>
    <property type="match status" value="1"/>
</dbReference>
<protein>
    <submittedName>
        <fullName evidence="3">NUDIX domain-containing protein</fullName>
    </submittedName>
</protein>
<dbReference type="Gene3D" id="3.90.79.10">
    <property type="entry name" value="Nucleoside Triphosphate Pyrophosphohydrolase"/>
    <property type="match status" value="1"/>
</dbReference>
<dbReference type="PANTHER" id="PTHR43046:SF14">
    <property type="entry name" value="MUTT_NUDIX FAMILY PROTEIN"/>
    <property type="match status" value="1"/>
</dbReference>
<proteinExistence type="predicted"/>
<comment type="cofactor">
    <cofactor evidence="1">
        <name>Mg(2+)</name>
        <dbReference type="ChEBI" id="CHEBI:18420"/>
    </cofactor>
</comment>
<dbReference type="InterPro" id="IPR015797">
    <property type="entry name" value="NUDIX_hydrolase-like_dom_sf"/>
</dbReference>
<evidence type="ECO:0000256" key="1">
    <source>
        <dbReference type="ARBA" id="ARBA00001946"/>
    </source>
</evidence>
<keyword evidence="2" id="KW-0378">Hydrolase</keyword>
<dbReference type="GO" id="GO:0016787">
    <property type="term" value="F:hydrolase activity"/>
    <property type="evidence" value="ECO:0007669"/>
    <property type="project" value="UniProtKB-KW"/>
</dbReference>
<name>A0A173SER2_9FIRM</name>
<evidence type="ECO:0000313" key="4">
    <source>
        <dbReference type="Proteomes" id="UP000487649"/>
    </source>
</evidence>
<dbReference type="RefSeq" id="WP_006785191.1">
    <property type="nucleotide sequence ID" value="NZ_CABJBH010000009.1"/>
</dbReference>
<evidence type="ECO:0000313" key="3">
    <source>
        <dbReference type="EMBL" id="MTK21532.1"/>
    </source>
</evidence>
<dbReference type="Pfam" id="PF00293">
    <property type="entry name" value="NUDIX"/>
    <property type="match status" value="1"/>
</dbReference>
<evidence type="ECO:0000256" key="2">
    <source>
        <dbReference type="ARBA" id="ARBA00022801"/>
    </source>
</evidence>
<dbReference type="OrthoDB" id="9800186at2"/>
<dbReference type="PROSITE" id="PS51462">
    <property type="entry name" value="NUDIX"/>
    <property type="match status" value="1"/>
</dbReference>
<accession>A0A173SER2</accession>
<organism evidence="3 4">
    <name type="scientific">Turicibacter sanguinis</name>
    <dbReference type="NCBI Taxonomy" id="154288"/>
    <lineage>
        <taxon>Bacteria</taxon>
        <taxon>Bacillati</taxon>
        <taxon>Bacillota</taxon>
        <taxon>Erysipelotrichia</taxon>
        <taxon>Erysipelotrichales</taxon>
        <taxon>Turicibacteraceae</taxon>
        <taxon>Turicibacter</taxon>
    </lineage>
</organism>
<dbReference type="Proteomes" id="UP000487649">
    <property type="component" value="Unassembled WGS sequence"/>
</dbReference>